<evidence type="ECO:0008006" key="3">
    <source>
        <dbReference type="Google" id="ProtNLM"/>
    </source>
</evidence>
<dbReference type="AlphaFoldDB" id="A0A1M6S844"/>
<proteinExistence type="predicted"/>
<gene>
    <name evidence="1" type="ORF">SAMN05216463_10339</name>
</gene>
<dbReference type="EMBL" id="FRBD01000003">
    <property type="protein sequence ID" value="SHK40974.1"/>
    <property type="molecule type" value="Genomic_DNA"/>
</dbReference>
<protein>
    <recommendedName>
        <fullName evidence="3">Lipoprotein</fullName>
    </recommendedName>
</protein>
<name>A0A1M6S844_XYLRU</name>
<dbReference type="PROSITE" id="PS51257">
    <property type="entry name" value="PROKAR_LIPOPROTEIN"/>
    <property type="match status" value="1"/>
</dbReference>
<evidence type="ECO:0000313" key="1">
    <source>
        <dbReference type="EMBL" id="SHK40974.1"/>
    </source>
</evidence>
<sequence>MRKSVFIISCLMILIACGGKKTQTESADVATADSTVVMTIEKTDSIPNTPQSYSLTGTIV</sequence>
<organism evidence="1 2">
    <name type="scientific">Xylanibacter ruminicola</name>
    <name type="common">Prevotella ruminicola</name>
    <dbReference type="NCBI Taxonomy" id="839"/>
    <lineage>
        <taxon>Bacteria</taxon>
        <taxon>Pseudomonadati</taxon>
        <taxon>Bacteroidota</taxon>
        <taxon>Bacteroidia</taxon>
        <taxon>Bacteroidales</taxon>
        <taxon>Prevotellaceae</taxon>
        <taxon>Xylanibacter</taxon>
    </lineage>
</organism>
<evidence type="ECO:0000313" key="2">
    <source>
        <dbReference type="Proteomes" id="UP000184130"/>
    </source>
</evidence>
<reference evidence="1 2" key="1">
    <citation type="submission" date="2016-11" db="EMBL/GenBank/DDBJ databases">
        <authorList>
            <person name="Jaros S."/>
            <person name="Januszkiewicz K."/>
            <person name="Wedrychowicz H."/>
        </authorList>
    </citation>
    <scope>NUCLEOTIDE SEQUENCE [LARGE SCALE GENOMIC DNA]</scope>
    <source>
        <strain evidence="1 2">KHT3</strain>
    </source>
</reference>
<dbReference type="Proteomes" id="UP000184130">
    <property type="component" value="Unassembled WGS sequence"/>
</dbReference>
<accession>A0A1M6S844</accession>